<dbReference type="EMBL" id="JACEIK010003585">
    <property type="protein sequence ID" value="MCD9642314.1"/>
    <property type="molecule type" value="Genomic_DNA"/>
</dbReference>
<comment type="caution">
    <text evidence="2">The sequence shown here is derived from an EMBL/GenBank/DDBJ whole genome shotgun (WGS) entry which is preliminary data.</text>
</comment>
<evidence type="ECO:0000313" key="3">
    <source>
        <dbReference type="Proteomes" id="UP000823775"/>
    </source>
</evidence>
<evidence type="ECO:0000256" key="1">
    <source>
        <dbReference type="SAM" id="MobiDB-lite"/>
    </source>
</evidence>
<feature type="non-terminal residue" evidence="2">
    <location>
        <position position="54"/>
    </location>
</feature>
<proteinExistence type="predicted"/>
<feature type="region of interest" description="Disordered" evidence="1">
    <location>
        <begin position="33"/>
        <end position="54"/>
    </location>
</feature>
<evidence type="ECO:0000313" key="2">
    <source>
        <dbReference type="EMBL" id="MCD9642314.1"/>
    </source>
</evidence>
<reference evidence="2 3" key="1">
    <citation type="journal article" date="2021" name="BMC Genomics">
        <title>Datura genome reveals duplications of psychoactive alkaloid biosynthetic genes and high mutation rate following tissue culture.</title>
        <authorList>
            <person name="Rajewski A."/>
            <person name="Carter-House D."/>
            <person name="Stajich J."/>
            <person name="Litt A."/>
        </authorList>
    </citation>
    <scope>NUCLEOTIDE SEQUENCE [LARGE SCALE GENOMIC DNA]</scope>
    <source>
        <strain evidence="2">AR-01</strain>
    </source>
</reference>
<dbReference type="Proteomes" id="UP000823775">
    <property type="component" value="Unassembled WGS sequence"/>
</dbReference>
<feature type="non-terminal residue" evidence="2">
    <location>
        <position position="1"/>
    </location>
</feature>
<accession>A0ABS8V628</accession>
<organism evidence="2 3">
    <name type="scientific">Datura stramonium</name>
    <name type="common">Jimsonweed</name>
    <name type="synonym">Common thornapple</name>
    <dbReference type="NCBI Taxonomy" id="4076"/>
    <lineage>
        <taxon>Eukaryota</taxon>
        <taxon>Viridiplantae</taxon>
        <taxon>Streptophyta</taxon>
        <taxon>Embryophyta</taxon>
        <taxon>Tracheophyta</taxon>
        <taxon>Spermatophyta</taxon>
        <taxon>Magnoliopsida</taxon>
        <taxon>eudicotyledons</taxon>
        <taxon>Gunneridae</taxon>
        <taxon>Pentapetalae</taxon>
        <taxon>asterids</taxon>
        <taxon>lamiids</taxon>
        <taxon>Solanales</taxon>
        <taxon>Solanaceae</taxon>
        <taxon>Solanoideae</taxon>
        <taxon>Datureae</taxon>
        <taxon>Datura</taxon>
    </lineage>
</organism>
<name>A0ABS8V628_DATST</name>
<protein>
    <submittedName>
        <fullName evidence="2">Uncharacterized protein</fullName>
    </submittedName>
</protein>
<sequence length="54" mass="5971">KDIEEIRLSPIINVEQGPGADVSHPHRSNVQETILTQEPTLNELGPSNELEPVE</sequence>
<keyword evidence="3" id="KW-1185">Reference proteome</keyword>
<gene>
    <name evidence="2" type="ORF">HAX54_029025</name>
</gene>